<name>A0A6J4UT14_9BACT</name>
<feature type="non-terminal residue" evidence="2">
    <location>
        <position position="1"/>
    </location>
</feature>
<organism evidence="2">
    <name type="scientific">uncultured Thermomicrobiales bacterium</name>
    <dbReference type="NCBI Taxonomy" id="1645740"/>
    <lineage>
        <taxon>Bacteria</taxon>
        <taxon>Pseudomonadati</taxon>
        <taxon>Thermomicrobiota</taxon>
        <taxon>Thermomicrobia</taxon>
        <taxon>Thermomicrobiales</taxon>
        <taxon>environmental samples</taxon>
    </lineage>
</organism>
<reference evidence="2" key="1">
    <citation type="submission" date="2020-02" db="EMBL/GenBank/DDBJ databases">
        <authorList>
            <person name="Meier V. D."/>
        </authorList>
    </citation>
    <scope>NUCLEOTIDE SEQUENCE</scope>
    <source>
        <strain evidence="2">AVDCRST_MAG49</strain>
    </source>
</reference>
<evidence type="ECO:0000256" key="1">
    <source>
        <dbReference type="SAM" id="MobiDB-lite"/>
    </source>
</evidence>
<dbReference type="EMBL" id="CADCWG010000159">
    <property type="protein sequence ID" value="CAA9560127.1"/>
    <property type="molecule type" value="Genomic_DNA"/>
</dbReference>
<sequence length="301" mass="30783">GGQHRIDHGPAPGAGRRADPHGGRPGPAKGAGLRATGALRGAAGPLGAVHVPLRLAGADLPQAAGGGVLAGADPRAVHPEELQRRLQVRARREVALEHDAGLDPGGRHRRLLQLAGGLRLRPAPLPGPPRALRAGHLDLHAAVGGALDPDVPDLERAGRGQHLLPPLGGQPVRVGLLRVHAAPVPVHDPAGPGGRGPAGRRELPADLLEHHAAADQAGAGRGGGLRVPGEVERLLRPADLPQRPQQVHDVARAGHVQVGLRHAVGALDGGLGDPDAADDRALLPGPALLHRGHRDHRPEGL</sequence>
<protein>
    <submittedName>
        <fullName evidence="2">ABC transporter, permease protein 2 (Cluster 1, maltose/g3p/polyamine/iron)</fullName>
    </submittedName>
</protein>
<feature type="non-terminal residue" evidence="2">
    <location>
        <position position="301"/>
    </location>
</feature>
<proteinExistence type="predicted"/>
<accession>A0A6J4UT14</accession>
<evidence type="ECO:0000313" key="2">
    <source>
        <dbReference type="EMBL" id="CAA9560127.1"/>
    </source>
</evidence>
<gene>
    <name evidence="2" type="ORF">AVDCRST_MAG49-2332</name>
</gene>
<dbReference type="AlphaFoldDB" id="A0A6J4UT14"/>
<feature type="region of interest" description="Disordered" evidence="1">
    <location>
        <begin position="1"/>
        <end position="36"/>
    </location>
</feature>